<dbReference type="InterPro" id="IPR038765">
    <property type="entry name" value="Papain-like_cys_pep_sf"/>
</dbReference>
<dbReference type="PANTHER" id="PTHR11786:SF0">
    <property type="entry name" value="ARYLAMINE N-ACETYLTRANSFERASE 4-RELATED"/>
    <property type="match status" value="1"/>
</dbReference>
<dbReference type="AlphaFoldDB" id="A0AAD6GCB7"/>
<evidence type="ECO:0000313" key="3">
    <source>
        <dbReference type="EMBL" id="KAJ5526460.1"/>
    </source>
</evidence>
<dbReference type="PANTHER" id="PTHR11786">
    <property type="entry name" value="N-HYDROXYARYLAMINE O-ACETYLTRANSFERASE"/>
    <property type="match status" value="1"/>
</dbReference>
<organism evidence="3 4">
    <name type="scientific">Penicillium frequentans</name>
    <dbReference type="NCBI Taxonomy" id="3151616"/>
    <lineage>
        <taxon>Eukaryota</taxon>
        <taxon>Fungi</taxon>
        <taxon>Dikarya</taxon>
        <taxon>Ascomycota</taxon>
        <taxon>Pezizomycotina</taxon>
        <taxon>Eurotiomycetes</taxon>
        <taxon>Eurotiomycetidae</taxon>
        <taxon>Eurotiales</taxon>
        <taxon>Aspergillaceae</taxon>
        <taxon>Penicillium</taxon>
    </lineage>
</organism>
<dbReference type="PRINTS" id="PR01543">
    <property type="entry name" value="ANATRNSFRASE"/>
</dbReference>
<comment type="similarity">
    <text evidence="1 2">Belongs to the arylamine N-acetyltransferase family.</text>
</comment>
<dbReference type="SUPFAM" id="SSF54001">
    <property type="entry name" value="Cysteine proteinases"/>
    <property type="match status" value="1"/>
</dbReference>
<evidence type="ECO:0000256" key="1">
    <source>
        <dbReference type="ARBA" id="ARBA00006547"/>
    </source>
</evidence>
<evidence type="ECO:0000256" key="2">
    <source>
        <dbReference type="RuleBase" id="RU003452"/>
    </source>
</evidence>
<keyword evidence="2" id="KW-0808">Transferase</keyword>
<dbReference type="EMBL" id="JAQIZZ010000008">
    <property type="protein sequence ID" value="KAJ5526460.1"/>
    <property type="molecule type" value="Genomic_DNA"/>
</dbReference>
<keyword evidence="2" id="KW-0012">Acyltransferase</keyword>
<sequence length="340" mass="38879">MVSLPPSGDKFNMGSEIDWSQRPIYSPEQLDQYFARINLPQQYRQSSIAQSDTRIRSETSLEFLKVLQRYQVAAVPFENLNLHYSVQRHISIDAEKLFDKIVTTKSERGGYCMENNTLFGTVLRSLGYNVMSVGGRVNEAAQPISASKNWKGPKYDGWNHMVNLIIIGQQKYLIDVGFGSNGPHQPLPLIADVEFHNVGQQSGRLHYAPISQHTSKGQFLWHYEIKNGDGEWSPAYCFTETEFLPEDFTIINYYMSTSRESMFTFHVLCVRMLLDKEGDNVVGDLTLFNNTLKRRLGTTSEIVQTFASDEERVAALEEFFNIHISKADRESIRHTISEIL</sequence>
<reference evidence="3 4" key="1">
    <citation type="journal article" date="2023" name="IMA Fungus">
        <title>Comparative genomic study of the Penicillium genus elucidates a diverse pangenome and 15 lateral gene transfer events.</title>
        <authorList>
            <person name="Petersen C."/>
            <person name="Sorensen T."/>
            <person name="Nielsen M.R."/>
            <person name="Sondergaard T.E."/>
            <person name="Sorensen J.L."/>
            <person name="Fitzpatrick D.A."/>
            <person name="Frisvad J.C."/>
            <person name="Nielsen K.L."/>
        </authorList>
    </citation>
    <scope>NUCLEOTIDE SEQUENCE [LARGE SCALE GENOMIC DNA]</scope>
    <source>
        <strain evidence="3 4">IBT 35679</strain>
    </source>
</reference>
<name>A0AAD6GCB7_9EURO</name>
<dbReference type="InterPro" id="IPR053710">
    <property type="entry name" value="Arylamine_NAT_domain_sf"/>
</dbReference>
<proteinExistence type="inferred from homology"/>
<protein>
    <submittedName>
        <fullName evidence="3">N-acetyltransferase family protein</fullName>
    </submittedName>
</protein>
<dbReference type="Gene3D" id="3.30.2140.20">
    <property type="match status" value="1"/>
</dbReference>
<dbReference type="Proteomes" id="UP001220324">
    <property type="component" value="Unassembled WGS sequence"/>
</dbReference>
<evidence type="ECO:0000313" key="4">
    <source>
        <dbReference type="Proteomes" id="UP001220324"/>
    </source>
</evidence>
<dbReference type="InterPro" id="IPR001447">
    <property type="entry name" value="Arylamine_N-AcTrfase"/>
</dbReference>
<dbReference type="Pfam" id="PF00797">
    <property type="entry name" value="Acetyltransf_2"/>
    <property type="match status" value="1"/>
</dbReference>
<dbReference type="GO" id="GO:0016407">
    <property type="term" value="F:acetyltransferase activity"/>
    <property type="evidence" value="ECO:0007669"/>
    <property type="project" value="InterPro"/>
</dbReference>
<comment type="caution">
    <text evidence="3">The sequence shown here is derived from an EMBL/GenBank/DDBJ whole genome shotgun (WGS) entry which is preliminary data.</text>
</comment>
<keyword evidence="4" id="KW-1185">Reference proteome</keyword>
<accession>A0AAD6GCB7</accession>
<gene>
    <name evidence="3" type="ORF">N7494_013110</name>
</gene>